<keyword evidence="3" id="KW-1185">Reference proteome</keyword>
<name>A0AAV7UNA4_PLEWA</name>
<sequence>MRRNPQATPTGGVFRAVRPPGRPRNGVLPQDSRRVTVREAPFTGCKTGKPAPAGLISLRWRCTVGGLDGTAAPERAPRRLSPPGKNEGAMSPQHNANPCSGTGSRVVPCSARRERVVCSAITASIQPIASHASSASPAAINDAAPGQPS</sequence>
<comment type="caution">
    <text evidence="2">The sequence shown here is derived from an EMBL/GenBank/DDBJ whole genome shotgun (WGS) entry which is preliminary data.</text>
</comment>
<feature type="region of interest" description="Disordered" evidence="1">
    <location>
        <begin position="67"/>
        <end position="105"/>
    </location>
</feature>
<organism evidence="2 3">
    <name type="scientific">Pleurodeles waltl</name>
    <name type="common">Iberian ribbed newt</name>
    <dbReference type="NCBI Taxonomy" id="8319"/>
    <lineage>
        <taxon>Eukaryota</taxon>
        <taxon>Metazoa</taxon>
        <taxon>Chordata</taxon>
        <taxon>Craniata</taxon>
        <taxon>Vertebrata</taxon>
        <taxon>Euteleostomi</taxon>
        <taxon>Amphibia</taxon>
        <taxon>Batrachia</taxon>
        <taxon>Caudata</taxon>
        <taxon>Salamandroidea</taxon>
        <taxon>Salamandridae</taxon>
        <taxon>Pleurodelinae</taxon>
        <taxon>Pleurodeles</taxon>
    </lineage>
</organism>
<dbReference type="EMBL" id="JANPWB010000005">
    <property type="protein sequence ID" value="KAJ1189107.1"/>
    <property type="molecule type" value="Genomic_DNA"/>
</dbReference>
<evidence type="ECO:0000313" key="3">
    <source>
        <dbReference type="Proteomes" id="UP001066276"/>
    </source>
</evidence>
<feature type="region of interest" description="Disordered" evidence="1">
    <location>
        <begin position="129"/>
        <end position="149"/>
    </location>
</feature>
<accession>A0AAV7UNA4</accession>
<dbReference type="AlphaFoldDB" id="A0AAV7UNA4"/>
<evidence type="ECO:0000313" key="2">
    <source>
        <dbReference type="EMBL" id="KAJ1189107.1"/>
    </source>
</evidence>
<gene>
    <name evidence="2" type="ORF">NDU88_005858</name>
</gene>
<protein>
    <submittedName>
        <fullName evidence="2">Uncharacterized protein</fullName>
    </submittedName>
</protein>
<feature type="compositionally biased region" description="Low complexity" evidence="1">
    <location>
        <begin position="129"/>
        <end position="140"/>
    </location>
</feature>
<feature type="compositionally biased region" description="Polar residues" evidence="1">
    <location>
        <begin position="92"/>
        <end position="103"/>
    </location>
</feature>
<proteinExistence type="predicted"/>
<reference evidence="2" key="1">
    <citation type="journal article" date="2022" name="bioRxiv">
        <title>Sequencing and chromosome-scale assembly of the giantPleurodeles waltlgenome.</title>
        <authorList>
            <person name="Brown T."/>
            <person name="Elewa A."/>
            <person name="Iarovenko S."/>
            <person name="Subramanian E."/>
            <person name="Araus A.J."/>
            <person name="Petzold A."/>
            <person name="Susuki M."/>
            <person name="Suzuki K.-i.T."/>
            <person name="Hayashi T."/>
            <person name="Toyoda A."/>
            <person name="Oliveira C."/>
            <person name="Osipova E."/>
            <person name="Leigh N.D."/>
            <person name="Simon A."/>
            <person name="Yun M.H."/>
        </authorList>
    </citation>
    <scope>NUCLEOTIDE SEQUENCE</scope>
    <source>
        <strain evidence="2">20211129_DDA</strain>
        <tissue evidence="2">Liver</tissue>
    </source>
</reference>
<feature type="region of interest" description="Disordered" evidence="1">
    <location>
        <begin position="1"/>
        <end position="35"/>
    </location>
</feature>
<evidence type="ECO:0000256" key="1">
    <source>
        <dbReference type="SAM" id="MobiDB-lite"/>
    </source>
</evidence>
<dbReference type="Proteomes" id="UP001066276">
    <property type="component" value="Chromosome 3_1"/>
</dbReference>